<dbReference type="GeneID" id="66928737"/>
<dbReference type="EMBL" id="BOPL01000001">
    <property type="protein sequence ID" value="GIJ98637.1"/>
    <property type="molecule type" value="Genomic_DNA"/>
</dbReference>
<sequence length="681" mass="77561">MSYPQATFLHTAFHGPSLLNTTRKTISRQTLYVQLDLLKSTGRYDCFKLAWNPIYEDKSIWPGGKHLFWDSDIAKWIEAVCFFLTEQYDAQLDASVQELVTMIRSAQQEDGYLNLHYQVVEPGARWTNLRDMHELYNAGHMIEAALSHRQYYKNNLLLDPVMKYVSLMRKTFGASEGQIHGYPGHPEIEMALLRLYAATGNQDAYDLARYFLEERGNPSGVNGRHFYDVEAEDRGDVPWKRPNSFPRARSYWYSQAHEPILNQQTIEGHAVRAMYLLTAAADLLCLDSCAIRPFGPTKARWFDAITRLWGNMVDKKMYLTGGIGAIKQWEGFGIDYFLPQGTDEGGCYAETCAAIGVMMLAERLLHVDLDSRYADVMELCLYNAVLTSMSVDGDLFTYTNQLASSEQDKSSREHWFDCSCCPPNMARLFGSLGGYLWDFGGADHSAYVNVHLYTTATLNFAVGEEEIFLEQTSAWPWEGKVSFTIRAPPTVQVTLRLRVPEWANGEFKLEPRLESGKGLEKGYIVLPESYISSAPQFTLEIQGFQPRLIQPHPYTNQQVAALARGPLVYCVEDVDNPWEKNHFKNTILSPYGGIIREEWRRRIADHEHQYVALHTVGSIRSIPEWENKPTGVGPCLGVLPLRPPSKTETELCFIPYYLRANRGGRGQMRVALLLEQEATRR</sequence>
<dbReference type="GO" id="GO:0005975">
    <property type="term" value="P:carbohydrate metabolic process"/>
    <property type="evidence" value="ECO:0007669"/>
    <property type="project" value="InterPro"/>
</dbReference>
<evidence type="ECO:0000313" key="4">
    <source>
        <dbReference type="EMBL" id="GIJ98637.1"/>
    </source>
</evidence>
<accession>A0A9P3BQC3</accession>
<dbReference type="Pfam" id="PF07944">
    <property type="entry name" value="Beta-AFase-like_GH127_cat"/>
    <property type="match status" value="1"/>
</dbReference>
<dbReference type="InterPro" id="IPR049174">
    <property type="entry name" value="Beta-AFase-like"/>
</dbReference>
<protein>
    <submittedName>
        <fullName evidence="4">Uncharacterized protein</fullName>
    </submittedName>
</protein>
<feature type="domain" description="Non-reducing end beta-L-arabinofuranosidase-like GH127 catalytic" evidence="1">
    <location>
        <begin position="19"/>
        <end position="432"/>
    </location>
</feature>
<dbReference type="InterPro" id="IPR012878">
    <property type="entry name" value="Beta-AFase-like_GH127_cat"/>
</dbReference>
<dbReference type="Pfam" id="PF20737">
    <property type="entry name" value="Glyco_hydro127C"/>
    <property type="match status" value="1"/>
</dbReference>
<feature type="domain" description="Non-reducing end beta-L-arabinofuranosidase-like GH127 middle" evidence="2">
    <location>
        <begin position="448"/>
        <end position="505"/>
    </location>
</feature>
<evidence type="ECO:0000259" key="3">
    <source>
        <dbReference type="Pfam" id="PF20737"/>
    </source>
</evidence>
<dbReference type="Proteomes" id="UP000710440">
    <property type="component" value="Unassembled WGS sequence"/>
</dbReference>
<name>A0A9P3BQC3_ASPVI</name>
<feature type="domain" description="Non-reducing end beta-L-arabinofuranosidase-like GH127 C-terminal" evidence="3">
    <location>
        <begin position="547"/>
        <end position="670"/>
    </location>
</feature>
<dbReference type="Pfam" id="PF20736">
    <property type="entry name" value="Glyco_hydro127M"/>
    <property type="match status" value="1"/>
</dbReference>
<organism evidence="4 5">
    <name type="scientific">Aspergillus viridinutans</name>
    <dbReference type="NCBI Taxonomy" id="75553"/>
    <lineage>
        <taxon>Eukaryota</taxon>
        <taxon>Fungi</taxon>
        <taxon>Dikarya</taxon>
        <taxon>Ascomycota</taxon>
        <taxon>Pezizomycotina</taxon>
        <taxon>Eurotiomycetes</taxon>
        <taxon>Eurotiomycetidae</taxon>
        <taxon>Eurotiales</taxon>
        <taxon>Aspergillaceae</taxon>
        <taxon>Aspergillus</taxon>
        <taxon>Aspergillus subgen. Fumigati</taxon>
    </lineage>
</organism>
<gene>
    <name evidence="4" type="ORF">Aspvir_000755</name>
</gene>
<dbReference type="InterPro" id="IPR049046">
    <property type="entry name" value="Beta-AFase-like_GH127_middle"/>
</dbReference>
<dbReference type="PANTHER" id="PTHR43465:SF2">
    <property type="entry name" value="DUF1680 DOMAIN PROTEIN (AFU_ORTHOLOGUE AFUA_1G08910)"/>
    <property type="match status" value="1"/>
</dbReference>
<evidence type="ECO:0000259" key="2">
    <source>
        <dbReference type="Pfam" id="PF20736"/>
    </source>
</evidence>
<dbReference type="RefSeq" id="XP_043121824.1">
    <property type="nucleotide sequence ID" value="XM_043265889.1"/>
</dbReference>
<proteinExistence type="predicted"/>
<reference evidence="4 5" key="1">
    <citation type="submission" date="2021-02" db="EMBL/GenBank/DDBJ databases">
        <title>Pan-genome distribution and transcriptional activeness of fungal secondary metabolism genes in Aspergillus section Fumigati.</title>
        <authorList>
            <person name="Takahashi H."/>
            <person name="Umemura M."/>
            <person name="Ninomiya A."/>
            <person name="Kusuya Y."/>
            <person name="Urayama S."/>
            <person name="Shimizu M."/>
            <person name="Watanabe A."/>
            <person name="Kamei K."/>
            <person name="Yaguchi T."/>
            <person name="Hagiwara D."/>
        </authorList>
    </citation>
    <scope>NUCLEOTIDE SEQUENCE [LARGE SCALE GENOMIC DNA]</scope>
    <source>
        <strain evidence="4 5">IFM 47045</strain>
    </source>
</reference>
<dbReference type="InterPro" id="IPR008928">
    <property type="entry name" value="6-hairpin_glycosidase_sf"/>
</dbReference>
<dbReference type="PANTHER" id="PTHR43465">
    <property type="entry name" value="DUF1680 DOMAIN PROTEIN (AFU_ORTHOLOGUE AFUA_1G08910)"/>
    <property type="match status" value="1"/>
</dbReference>
<dbReference type="InterPro" id="IPR049049">
    <property type="entry name" value="Beta-AFase-like_GH127_C"/>
</dbReference>
<evidence type="ECO:0000259" key="1">
    <source>
        <dbReference type="Pfam" id="PF07944"/>
    </source>
</evidence>
<comment type="caution">
    <text evidence="4">The sequence shown here is derived from an EMBL/GenBank/DDBJ whole genome shotgun (WGS) entry which is preliminary data.</text>
</comment>
<dbReference type="AlphaFoldDB" id="A0A9P3BQC3"/>
<evidence type="ECO:0000313" key="5">
    <source>
        <dbReference type="Proteomes" id="UP000710440"/>
    </source>
</evidence>
<dbReference type="OrthoDB" id="654211at2759"/>
<dbReference type="SUPFAM" id="SSF48208">
    <property type="entry name" value="Six-hairpin glycosidases"/>
    <property type="match status" value="1"/>
</dbReference>
<keyword evidence="5" id="KW-1185">Reference proteome</keyword>